<protein>
    <submittedName>
        <fullName evidence="3">DUF362 domain-containing protein</fullName>
    </submittedName>
</protein>
<dbReference type="GO" id="GO:0006370">
    <property type="term" value="P:7-methylguanosine mRNA capping"/>
    <property type="evidence" value="ECO:0007669"/>
    <property type="project" value="TreeGrafter"/>
</dbReference>
<dbReference type="Proteomes" id="UP000272942">
    <property type="component" value="Unassembled WGS sequence"/>
</dbReference>
<organism evidence="3">
    <name type="scientific">Echinostoma caproni</name>
    <dbReference type="NCBI Taxonomy" id="27848"/>
    <lineage>
        <taxon>Eukaryota</taxon>
        <taxon>Metazoa</taxon>
        <taxon>Spiralia</taxon>
        <taxon>Lophotrochozoa</taxon>
        <taxon>Platyhelminthes</taxon>
        <taxon>Trematoda</taxon>
        <taxon>Digenea</taxon>
        <taxon>Plagiorchiida</taxon>
        <taxon>Echinostomata</taxon>
        <taxon>Echinostomatoidea</taxon>
        <taxon>Echinostomatidae</taxon>
        <taxon>Echinostoma</taxon>
    </lineage>
</organism>
<evidence type="ECO:0000313" key="3">
    <source>
        <dbReference type="WBParaSite" id="ECPE_0000674401-mRNA-1"/>
    </source>
</evidence>
<name>A0A183AIE6_9TREM</name>
<proteinExistence type="predicted"/>
<gene>
    <name evidence="1" type="ORF">ECPE_LOCUS6731</name>
</gene>
<dbReference type="Gene3D" id="3.90.190.10">
    <property type="entry name" value="Protein tyrosine phosphatase superfamily"/>
    <property type="match status" value="1"/>
</dbReference>
<reference evidence="1 2" key="2">
    <citation type="submission" date="2018-11" db="EMBL/GenBank/DDBJ databases">
        <authorList>
            <consortium name="Pathogen Informatics"/>
        </authorList>
    </citation>
    <scope>NUCLEOTIDE SEQUENCE [LARGE SCALE GENOMIC DNA]</scope>
    <source>
        <strain evidence="1 2">Egypt</strain>
    </source>
</reference>
<accession>A0A183AIE6</accession>
<dbReference type="PANTHER" id="PTHR10367">
    <property type="entry name" value="MRNA-CAPPING ENZYME"/>
    <property type="match status" value="1"/>
</dbReference>
<dbReference type="AlphaFoldDB" id="A0A183AIE6"/>
<dbReference type="InterPro" id="IPR051029">
    <property type="entry name" value="mRNA_Capping_Enz/RNA_Phosphat"/>
</dbReference>
<dbReference type="OrthoDB" id="200924at2759"/>
<reference evidence="3" key="1">
    <citation type="submission" date="2016-06" db="UniProtKB">
        <authorList>
            <consortium name="WormBaseParasite"/>
        </authorList>
    </citation>
    <scope>IDENTIFICATION</scope>
</reference>
<evidence type="ECO:0000313" key="2">
    <source>
        <dbReference type="Proteomes" id="UP000272942"/>
    </source>
</evidence>
<dbReference type="WBParaSite" id="ECPE_0000674401-mRNA-1">
    <property type="protein sequence ID" value="ECPE_0000674401-mRNA-1"/>
    <property type="gene ID" value="ECPE_0000674401"/>
</dbReference>
<dbReference type="EMBL" id="UZAN01043759">
    <property type="protein sequence ID" value="VDP79182.1"/>
    <property type="molecule type" value="Genomic_DNA"/>
</dbReference>
<keyword evidence="2" id="KW-1185">Reference proteome</keyword>
<dbReference type="GO" id="GO:0004484">
    <property type="term" value="F:mRNA guanylyltransferase activity"/>
    <property type="evidence" value="ECO:0007669"/>
    <property type="project" value="TreeGrafter"/>
</dbReference>
<dbReference type="InterPro" id="IPR029021">
    <property type="entry name" value="Prot-tyrosine_phosphatase-like"/>
</dbReference>
<evidence type="ECO:0000313" key="1">
    <source>
        <dbReference type="EMBL" id="VDP79182.1"/>
    </source>
</evidence>
<sequence>MLYRWLDYSPYGHPVEGTLLLPIKLPIPNEKSYNISPNMRFTLDNLIEGIHSHGSHLACVIDLTYTRYYDPKLVTSRGIQYHKIFVEGHEVPHIKHVRNFAEVVNAVRARDPGGMLAPQDKSPTYIIEELGRSPEKVIFDFALARGYPIERDNYIDALMKLSKSRS</sequence>
<dbReference type="PANTHER" id="PTHR10367:SF17">
    <property type="entry name" value="MRNA-CAPPING ENZYME"/>
    <property type="match status" value="1"/>
</dbReference>
<dbReference type="SUPFAM" id="SSF52799">
    <property type="entry name" value="(Phosphotyrosine protein) phosphatases II"/>
    <property type="match status" value="1"/>
</dbReference>